<reference evidence="1 3" key="2">
    <citation type="journal article" date="2013" name="Nature">
        <title>Insights into bilaterian evolution from three spiralian genomes.</title>
        <authorList>
            <person name="Simakov O."/>
            <person name="Marletaz F."/>
            <person name="Cho S.J."/>
            <person name="Edsinger-Gonzales E."/>
            <person name="Havlak P."/>
            <person name="Hellsten U."/>
            <person name="Kuo D.H."/>
            <person name="Larsson T."/>
            <person name="Lv J."/>
            <person name="Arendt D."/>
            <person name="Savage R."/>
            <person name="Osoegawa K."/>
            <person name="de Jong P."/>
            <person name="Grimwood J."/>
            <person name="Chapman J.A."/>
            <person name="Shapiro H."/>
            <person name="Aerts A."/>
            <person name="Otillar R.P."/>
            <person name="Terry A.Y."/>
            <person name="Boore J.L."/>
            <person name="Grigoriev I.V."/>
            <person name="Lindberg D.R."/>
            <person name="Seaver E.C."/>
            <person name="Weisblat D.A."/>
            <person name="Putnam N.H."/>
            <person name="Rokhsar D.S."/>
        </authorList>
    </citation>
    <scope>NUCLEOTIDE SEQUENCE</scope>
    <source>
        <strain evidence="1 3">I ESC-2004</strain>
    </source>
</reference>
<dbReference type="AlphaFoldDB" id="R7UER6"/>
<name>R7UER6_CAPTE</name>
<feature type="non-terminal residue" evidence="1">
    <location>
        <position position="57"/>
    </location>
</feature>
<reference evidence="2" key="3">
    <citation type="submission" date="2015-06" db="UniProtKB">
        <authorList>
            <consortium name="EnsemblMetazoa"/>
        </authorList>
    </citation>
    <scope>IDENTIFICATION</scope>
</reference>
<accession>R7UER6</accession>
<feature type="non-terminal residue" evidence="1">
    <location>
        <position position="1"/>
    </location>
</feature>
<protein>
    <recommendedName>
        <fullName evidence="4">Reverse transcriptase domain-containing protein</fullName>
    </recommendedName>
</protein>
<dbReference type="EMBL" id="KB302197">
    <property type="protein sequence ID" value="ELU04571.1"/>
    <property type="molecule type" value="Genomic_DNA"/>
</dbReference>
<keyword evidence="3" id="KW-1185">Reference proteome</keyword>
<dbReference type="OrthoDB" id="425681at2759"/>
<reference evidence="3" key="1">
    <citation type="submission" date="2012-12" db="EMBL/GenBank/DDBJ databases">
        <authorList>
            <person name="Hellsten U."/>
            <person name="Grimwood J."/>
            <person name="Chapman J.A."/>
            <person name="Shapiro H."/>
            <person name="Aerts A."/>
            <person name="Otillar R.P."/>
            <person name="Terry A.Y."/>
            <person name="Boore J.L."/>
            <person name="Simakov O."/>
            <person name="Marletaz F."/>
            <person name="Cho S.-J."/>
            <person name="Edsinger-Gonzales E."/>
            <person name="Havlak P."/>
            <person name="Kuo D.-H."/>
            <person name="Larsson T."/>
            <person name="Lv J."/>
            <person name="Arendt D."/>
            <person name="Savage R."/>
            <person name="Osoegawa K."/>
            <person name="de Jong P."/>
            <person name="Lindberg D.R."/>
            <person name="Seaver E.C."/>
            <person name="Weisblat D.A."/>
            <person name="Putnam N.H."/>
            <person name="Grigoriev I.V."/>
            <person name="Rokhsar D.S."/>
        </authorList>
    </citation>
    <scope>NUCLEOTIDE SEQUENCE</scope>
    <source>
        <strain evidence="3">I ESC-2004</strain>
    </source>
</reference>
<evidence type="ECO:0000313" key="3">
    <source>
        <dbReference type="Proteomes" id="UP000014760"/>
    </source>
</evidence>
<dbReference type="HOGENOM" id="CLU_3002383_0_0_1"/>
<dbReference type="EMBL" id="AMQN01001386">
    <property type="status" value="NOT_ANNOTATED_CDS"/>
    <property type="molecule type" value="Genomic_DNA"/>
</dbReference>
<dbReference type="EnsemblMetazoa" id="CapteT77509">
    <property type="protein sequence ID" value="CapteP77509"/>
    <property type="gene ID" value="CapteG77509"/>
</dbReference>
<evidence type="ECO:0008006" key="4">
    <source>
        <dbReference type="Google" id="ProtNLM"/>
    </source>
</evidence>
<organism evidence="1">
    <name type="scientific">Capitella teleta</name>
    <name type="common">Polychaete worm</name>
    <dbReference type="NCBI Taxonomy" id="283909"/>
    <lineage>
        <taxon>Eukaryota</taxon>
        <taxon>Metazoa</taxon>
        <taxon>Spiralia</taxon>
        <taxon>Lophotrochozoa</taxon>
        <taxon>Annelida</taxon>
        <taxon>Polychaeta</taxon>
        <taxon>Sedentaria</taxon>
        <taxon>Scolecida</taxon>
        <taxon>Capitellidae</taxon>
        <taxon>Capitella</taxon>
    </lineage>
</organism>
<sequence>SSLKVFFELARCRKEELLVCFLNLAKAFDRVDRKKLIEVLRMKGYSEKIVSVLQDIY</sequence>
<proteinExistence type="predicted"/>
<gene>
    <name evidence="1" type="ORF">CAPTEDRAFT_77509</name>
</gene>
<dbReference type="Proteomes" id="UP000014760">
    <property type="component" value="Unassembled WGS sequence"/>
</dbReference>
<evidence type="ECO:0000313" key="2">
    <source>
        <dbReference type="EnsemblMetazoa" id="CapteP77509"/>
    </source>
</evidence>
<evidence type="ECO:0000313" key="1">
    <source>
        <dbReference type="EMBL" id="ELU04571.1"/>
    </source>
</evidence>